<dbReference type="HOGENOM" id="CLU_1787140_0_0_1"/>
<reference evidence="2 3" key="1">
    <citation type="journal article" date="2004" name="Nature">
        <title>Genome evolution in yeasts.</title>
        <authorList>
            <consortium name="Genolevures"/>
            <person name="Dujon B."/>
            <person name="Sherman D."/>
            <person name="Fischer G."/>
            <person name="Durrens P."/>
            <person name="Casaregola S."/>
            <person name="Lafontaine I."/>
            <person name="de Montigny J."/>
            <person name="Marck C."/>
            <person name="Neuveglise C."/>
            <person name="Talla E."/>
            <person name="Goffard N."/>
            <person name="Frangeul L."/>
            <person name="Aigle M."/>
            <person name="Anthouard V."/>
            <person name="Babour A."/>
            <person name="Barbe V."/>
            <person name="Barnay S."/>
            <person name="Blanchin S."/>
            <person name="Beckerich J.M."/>
            <person name="Beyne E."/>
            <person name="Bleykasten C."/>
            <person name="Boisrame A."/>
            <person name="Boyer J."/>
            <person name="Cattolico L."/>
            <person name="Confanioleri F."/>
            <person name="de Daruvar A."/>
            <person name="Despons L."/>
            <person name="Fabre E."/>
            <person name="Fairhead C."/>
            <person name="Ferry-Dumazet H."/>
            <person name="Groppi A."/>
            <person name="Hantraye F."/>
            <person name="Hennequin C."/>
            <person name="Jauniaux N."/>
            <person name="Joyet P."/>
            <person name="Kachouri R."/>
            <person name="Kerrest A."/>
            <person name="Koszul R."/>
            <person name="Lemaire M."/>
            <person name="Lesur I."/>
            <person name="Ma L."/>
            <person name="Muller H."/>
            <person name="Nicaud J.M."/>
            <person name="Nikolski M."/>
            <person name="Oztas S."/>
            <person name="Ozier-Kalogeropoulos O."/>
            <person name="Pellenz S."/>
            <person name="Potier S."/>
            <person name="Richard G.F."/>
            <person name="Straub M.L."/>
            <person name="Suleau A."/>
            <person name="Swennene D."/>
            <person name="Tekaia F."/>
            <person name="Wesolowski-Louvel M."/>
            <person name="Westhof E."/>
            <person name="Wirth B."/>
            <person name="Zeniou-Meyer M."/>
            <person name="Zivanovic I."/>
            <person name="Bolotin-Fukuhara M."/>
            <person name="Thierry A."/>
            <person name="Bouchier C."/>
            <person name="Caudron B."/>
            <person name="Scarpelli C."/>
            <person name="Gaillardin C."/>
            <person name="Weissenbach J."/>
            <person name="Wincker P."/>
            <person name="Souciet J.L."/>
        </authorList>
    </citation>
    <scope>NUCLEOTIDE SEQUENCE [LARGE SCALE GENOMIC DNA]</scope>
    <source>
        <strain evidence="3">ATCC 8585 / CBS 2359 / DSM 70799 / NBRC 1267 / NRRL Y-1140 / WM37</strain>
    </source>
</reference>
<name>Q6CVP6_KLULA</name>
<organism evidence="2 3">
    <name type="scientific">Kluyveromyces lactis (strain ATCC 8585 / CBS 2359 / DSM 70799 / NBRC 1267 / NRRL Y-1140 / WM37)</name>
    <name type="common">Yeast</name>
    <name type="synonym">Candida sphaerica</name>
    <dbReference type="NCBI Taxonomy" id="284590"/>
    <lineage>
        <taxon>Eukaryota</taxon>
        <taxon>Fungi</taxon>
        <taxon>Dikarya</taxon>
        <taxon>Ascomycota</taxon>
        <taxon>Saccharomycotina</taxon>
        <taxon>Saccharomycetes</taxon>
        <taxon>Saccharomycetales</taxon>
        <taxon>Saccharomycetaceae</taxon>
        <taxon>Kluyveromyces</taxon>
    </lineage>
</organism>
<keyword evidence="3" id="KW-1185">Reference proteome</keyword>
<dbReference type="InParanoid" id="Q6CVP6"/>
<dbReference type="RefSeq" id="XP_451993.1">
    <property type="nucleotide sequence ID" value="XM_451993.1"/>
</dbReference>
<dbReference type="PaxDb" id="284590-Q6CVP6"/>
<dbReference type="EMBL" id="CR382122">
    <property type="protein sequence ID" value="CAH02386.1"/>
    <property type="molecule type" value="Genomic_DNA"/>
</dbReference>
<feature type="compositionally biased region" description="Polar residues" evidence="1">
    <location>
        <begin position="1"/>
        <end position="17"/>
    </location>
</feature>
<proteinExistence type="predicted"/>
<accession>Q6CVP6</accession>
<feature type="region of interest" description="Disordered" evidence="1">
    <location>
        <begin position="1"/>
        <end position="22"/>
    </location>
</feature>
<dbReference type="Proteomes" id="UP000000598">
    <property type="component" value="Chromosome B"/>
</dbReference>
<dbReference type="GeneID" id="2897407"/>
<sequence length="145" mass="16043">MFFRKLSQSGNSSSNPPEYTENDYLNHKPFFSSLRTSALGPQIAPLNEVNPSKGKTVLKTLKDVQKLGNVPFHYNVFDEALNPPTPLHDCKSLRLELALDTDTVYLPGLFEQQGSSSDCPLALLTGKVIVTVKATYNLCDARLQD</sequence>
<gene>
    <name evidence="2" type="ORF">KLLA0_B10406g</name>
</gene>
<dbReference type="KEGG" id="kla:KLLA0_B10406g"/>
<evidence type="ECO:0000313" key="2">
    <source>
        <dbReference type="EMBL" id="CAH02386.1"/>
    </source>
</evidence>
<protein>
    <submittedName>
        <fullName evidence="2">KLLA0B10406p</fullName>
    </submittedName>
</protein>
<dbReference type="AlphaFoldDB" id="Q6CVP6"/>
<evidence type="ECO:0000313" key="3">
    <source>
        <dbReference type="Proteomes" id="UP000000598"/>
    </source>
</evidence>
<evidence type="ECO:0000256" key="1">
    <source>
        <dbReference type="SAM" id="MobiDB-lite"/>
    </source>
</evidence>